<comment type="subcellular location">
    <subcellularLocation>
        <location evidence="1">Membrane</location>
        <topology evidence="1">Single-pass type II membrane protein</topology>
    </subcellularLocation>
</comment>
<evidence type="ECO:0000256" key="11">
    <source>
        <dbReference type="ARBA" id="ARBA00023157"/>
    </source>
</evidence>
<evidence type="ECO:0000256" key="6">
    <source>
        <dbReference type="ARBA" id="ARBA00022801"/>
    </source>
</evidence>
<dbReference type="InterPro" id="IPR000998">
    <property type="entry name" value="MAM_dom"/>
</dbReference>
<evidence type="ECO:0000256" key="16">
    <source>
        <dbReference type="SAM" id="MobiDB-lite"/>
    </source>
</evidence>
<dbReference type="SMART" id="SM00192">
    <property type="entry name" value="LDLa"/>
    <property type="match status" value="2"/>
</dbReference>
<dbReference type="InterPro" id="IPR036055">
    <property type="entry name" value="LDL_receptor-like_sf"/>
</dbReference>
<dbReference type="Gene3D" id="2.60.120.200">
    <property type="match status" value="1"/>
</dbReference>
<feature type="region of interest" description="Disordered" evidence="16">
    <location>
        <begin position="1"/>
        <end position="55"/>
    </location>
</feature>
<dbReference type="SMART" id="SM00020">
    <property type="entry name" value="Tryp_SPc"/>
    <property type="match status" value="1"/>
</dbReference>
<dbReference type="SUPFAM" id="SSF57424">
    <property type="entry name" value="LDL receptor-like module"/>
    <property type="match status" value="2"/>
</dbReference>
<feature type="domain" description="MAM" evidence="19">
    <location>
        <begin position="354"/>
        <end position="516"/>
    </location>
</feature>
<dbReference type="Pfam" id="PF00089">
    <property type="entry name" value="Trypsin"/>
    <property type="match status" value="1"/>
</dbReference>
<evidence type="ECO:0000313" key="22">
    <source>
        <dbReference type="Proteomes" id="UP000283210"/>
    </source>
</evidence>
<dbReference type="GO" id="GO:0006508">
    <property type="term" value="P:proteolysis"/>
    <property type="evidence" value="ECO:0007669"/>
    <property type="project" value="UniProtKB-KW"/>
</dbReference>
<keyword evidence="7 15" id="KW-0720">Serine protease</keyword>
<dbReference type="Gene3D" id="2.40.10.10">
    <property type="entry name" value="Trypsin-like serine proteases"/>
    <property type="match status" value="2"/>
</dbReference>
<evidence type="ECO:0000256" key="10">
    <source>
        <dbReference type="ARBA" id="ARBA00023136"/>
    </source>
</evidence>
<dbReference type="InterPro" id="IPR009003">
    <property type="entry name" value="Peptidase_S1_PA"/>
</dbReference>
<dbReference type="EMBL" id="CM012450">
    <property type="protein sequence ID" value="RVE63431.1"/>
    <property type="molecule type" value="Genomic_DNA"/>
</dbReference>
<dbReference type="GO" id="GO:0004252">
    <property type="term" value="F:serine-type endopeptidase activity"/>
    <property type="evidence" value="ECO:0007669"/>
    <property type="project" value="InterPro"/>
</dbReference>
<dbReference type="Proteomes" id="UP000283210">
    <property type="component" value="Chromosome 14"/>
</dbReference>
<keyword evidence="9" id="KW-1133">Transmembrane helix</keyword>
<keyword evidence="22" id="KW-1185">Reference proteome</keyword>
<dbReference type="SMART" id="SM00042">
    <property type="entry name" value="CUB"/>
    <property type="match status" value="2"/>
</dbReference>
<evidence type="ECO:0000256" key="3">
    <source>
        <dbReference type="ARBA" id="ARBA00022670"/>
    </source>
</evidence>
<dbReference type="CDD" id="cd00112">
    <property type="entry name" value="LDLa"/>
    <property type="match status" value="2"/>
</dbReference>
<evidence type="ECO:0000259" key="19">
    <source>
        <dbReference type="PROSITE" id="PS50060"/>
    </source>
</evidence>
<reference evidence="21 22" key="1">
    <citation type="submission" date="2018-11" db="EMBL/GenBank/DDBJ databases">
        <authorList>
            <person name="Lopez-Roques C."/>
            <person name="Donnadieu C."/>
            <person name="Bouchez O."/>
            <person name="Klopp C."/>
            <person name="Cabau C."/>
            <person name="Zahm M."/>
        </authorList>
    </citation>
    <scope>NUCLEOTIDE SEQUENCE [LARGE SCALE GENOMIC DNA]</scope>
    <source>
        <strain evidence="21">RS831</strain>
        <tissue evidence="21">Whole body</tissue>
    </source>
</reference>
<feature type="domain" description="CUB" evidence="17">
    <location>
        <begin position="234"/>
        <end position="343"/>
    </location>
</feature>
<feature type="domain" description="Peptidase S1" evidence="20">
    <location>
        <begin position="807"/>
        <end position="1041"/>
    </location>
</feature>
<feature type="domain" description="SEA" evidence="18">
    <location>
        <begin position="55"/>
        <end position="169"/>
    </location>
</feature>
<dbReference type="InterPro" id="IPR036772">
    <property type="entry name" value="SRCR-like_dom_sf"/>
</dbReference>
<dbReference type="InterPro" id="IPR000859">
    <property type="entry name" value="CUB_dom"/>
</dbReference>
<keyword evidence="5" id="KW-0677">Repeat</keyword>
<dbReference type="SUPFAM" id="SSF50494">
    <property type="entry name" value="Trypsin-like serine proteases"/>
    <property type="match status" value="1"/>
</dbReference>
<dbReference type="PROSITE" id="PS01180">
    <property type="entry name" value="CUB"/>
    <property type="match status" value="2"/>
</dbReference>
<evidence type="ECO:0000256" key="9">
    <source>
        <dbReference type="ARBA" id="ARBA00022989"/>
    </source>
</evidence>
<dbReference type="OrthoDB" id="425190at2759"/>
<dbReference type="CDD" id="cd00041">
    <property type="entry name" value="CUB"/>
    <property type="match status" value="2"/>
</dbReference>
<keyword evidence="12" id="KW-0325">Glycoprotein</keyword>
<dbReference type="InterPro" id="IPR001190">
    <property type="entry name" value="SRCR"/>
</dbReference>
<evidence type="ECO:0000256" key="5">
    <source>
        <dbReference type="ARBA" id="ARBA00022737"/>
    </source>
</evidence>
<dbReference type="InterPro" id="IPR036364">
    <property type="entry name" value="SEA_dom_sf"/>
</dbReference>
<keyword evidence="4" id="KW-0812">Transmembrane</keyword>
<feature type="disulfide bond" evidence="14">
    <location>
        <begin position="657"/>
        <end position="669"/>
    </location>
</feature>
<evidence type="ECO:0000313" key="21">
    <source>
        <dbReference type="EMBL" id="RVE63431.1"/>
    </source>
</evidence>
<dbReference type="PANTHER" id="PTHR24252:SF16">
    <property type="entry name" value="TRANSMEMBRANE SERINE PROTEASE 15"/>
    <property type="match status" value="1"/>
</dbReference>
<evidence type="ECO:0000256" key="1">
    <source>
        <dbReference type="ARBA" id="ARBA00004606"/>
    </source>
</evidence>
<keyword evidence="10" id="KW-0472">Membrane</keyword>
<dbReference type="SUPFAM" id="SSF49899">
    <property type="entry name" value="Concanavalin A-like lectins/glucanases"/>
    <property type="match status" value="1"/>
</dbReference>
<keyword evidence="3 15" id="KW-0645">Protease</keyword>
<dbReference type="InterPro" id="IPR043504">
    <property type="entry name" value="Peptidase_S1_PA_chymotrypsin"/>
</dbReference>
<dbReference type="CDD" id="cd00190">
    <property type="entry name" value="Tryp_SPc"/>
    <property type="match status" value="1"/>
</dbReference>
<dbReference type="Pfam" id="PF00629">
    <property type="entry name" value="MAM"/>
    <property type="match status" value="1"/>
</dbReference>
<dbReference type="PROSITE" id="PS01209">
    <property type="entry name" value="LDLRA_1"/>
    <property type="match status" value="1"/>
</dbReference>
<evidence type="ECO:0000256" key="8">
    <source>
        <dbReference type="ARBA" id="ARBA00022968"/>
    </source>
</evidence>
<feature type="disulfide bond" evidence="13">
    <location>
        <begin position="234"/>
        <end position="261"/>
    </location>
</feature>
<evidence type="ECO:0000256" key="14">
    <source>
        <dbReference type="PROSITE-ProRule" id="PRU00124"/>
    </source>
</evidence>
<dbReference type="FunFam" id="2.60.120.290:FF:000005">
    <property type="entry name" value="Procollagen C-endopeptidase enhancer 1"/>
    <property type="match status" value="1"/>
</dbReference>
<dbReference type="GO" id="GO:0009566">
    <property type="term" value="P:fertilization"/>
    <property type="evidence" value="ECO:0007669"/>
    <property type="project" value="UniProtKB-ARBA"/>
</dbReference>
<evidence type="ECO:0000256" key="4">
    <source>
        <dbReference type="ARBA" id="ARBA00022692"/>
    </source>
</evidence>
<dbReference type="SUPFAM" id="SSF49854">
    <property type="entry name" value="Spermadhesin, CUB domain"/>
    <property type="match status" value="2"/>
</dbReference>
<dbReference type="PROSITE" id="PS50024">
    <property type="entry name" value="SEA"/>
    <property type="match status" value="1"/>
</dbReference>
<dbReference type="InterPro" id="IPR033116">
    <property type="entry name" value="TRYPSIN_SER"/>
</dbReference>
<dbReference type="Gene3D" id="4.10.400.10">
    <property type="entry name" value="Low-density Lipoprotein Receptor"/>
    <property type="match status" value="2"/>
</dbReference>
<dbReference type="SMART" id="SM00200">
    <property type="entry name" value="SEA"/>
    <property type="match status" value="1"/>
</dbReference>
<evidence type="ECO:0000259" key="18">
    <source>
        <dbReference type="PROSITE" id="PS50024"/>
    </source>
</evidence>
<dbReference type="PROSITE" id="PS50240">
    <property type="entry name" value="TRYPSIN_DOM"/>
    <property type="match status" value="1"/>
</dbReference>
<dbReference type="InterPro" id="IPR017949">
    <property type="entry name" value="Thaumatin_CS"/>
</dbReference>
<dbReference type="PROSITE" id="PS50068">
    <property type="entry name" value="LDLRA_2"/>
    <property type="match status" value="2"/>
</dbReference>
<dbReference type="InterPro" id="IPR002172">
    <property type="entry name" value="LDrepeatLR_classA_rpt"/>
</dbReference>
<evidence type="ECO:0000256" key="15">
    <source>
        <dbReference type="RuleBase" id="RU363034"/>
    </source>
</evidence>
<dbReference type="SUPFAM" id="SSF82671">
    <property type="entry name" value="SEA domain"/>
    <property type="match status" value="1"/>
</dbReference>
<gene>
    <name evidence="21" type="ORF">OJAV_G00136200</name>
</gene>
<comment type="caution">
    <text evidence="14">Lacks conserved residue(s) required for the propagation of feature annotation.</text>
</comment>
<dbReference type="InterPro" id="IPR001254">
    <property type="entry name" value="Trypsin_dom"/>
</dbReference>
<evidence type="ECO:0000259" key="17">
    <source>
        <dbReference type="PROSITE" id="PS01180"/>
    </source>
</evidence>
<name>A0A3S2P3L8_ORYJA</name>
<evidence type="ECO:0008006" key="23">
    <source>
        <dbReference type="Google" id="ProtNLM"/>
    </source>
</evidence>
<dbReference type="PRINTS" id="PR00722">
    <property type="entry name" value="CHYMOTRYPSIN"/>
</dbReference>
<dbReference type="SUPFAM" id="SSF56487">
    <property type="entry name" value="SRCR-like"/>
    <property type="match status" value="1"/>
</dbReference>
<dbReference type="PROSITE" id="PS00134">
    <property type="entry name" value="TRYPSIN_HIS"/>
    <property type="match status" value="1"/>
</dbReference>
<dbReference type="PROSITE" id="PS50060">
    <property type="entry name" value="MAM_2"/>
    <property type="match status" value="1"/>
</dbReference>
<dbReference type="CDD" id="cd06263">
    <property type="entry name" value="MAM"/>
    <property type="match status" value="1"/>
</dbReference>
<evidence type="ECO:0000256" key="13">
    <source>
        <dbReference type="PROSITE-ProRule" id="PRU00059"/>
    </source>
</evidence>
<dbReference type="SMART" id="SM00137">
    <property type="entry name" value="MAM"/>
    <property type="match status" value="1"/>
</dbReference>
<evidence type="ECO:0000256" key="2">
    <source>
        <dbReference type="ARBA" id="ARBA00009931"/>
    </source>
</evidence>
<dbReference type="InterPro" id="IPR000082">
    <property type="entry name" value="SEA_dom"/>
</dbReference>
<evidence type="ECO:0000256" key="12">
    <source>
        <dbReference type="ARBA" id="ARBA00023180"/>
    </source>
</evidence>
<reference evidence="21 22" key="2">
    <citation type="submission" date="2019-01" db="EMBL/GenBank/DDBJ databases">
        <title>A chromosome length genome reference of the Java medaka (oryzias javanicus).</title>
        <authorList>
            <person name="Herpin A."/>
            <person name="Takehana Y."/>
            <person name="Naruse K."/>
            <person name="Ansai S."/>
            <person name="Kawaguchi M."/>
        </authorList>
    </citation>
    <scope>NUCLEOTIDE SEQUENCE [LARGE SCALE GENOMIC DNA]</scope>
    <source>
        <strain evidence="21">RS831</strain>
        <tissue evidence="21">Whole body</tissue>
    </source>
</reference>
<proteinExistence type="inferred from homology"/>
<keyword evidence="11 14" id="KW-1015">Disulfide bond</keyword>
<protein>
    <recommendedName>
        <fullName evidence="23">Enteropeptidase</fullName>
    </recommendedName>
</protein>
<feature type="disulfide bond" evidence="14">
    <location>
        <begin position="664"/>
        <end position="682"/>
    </location>
</feature>
<dbReference type="Pfam" id="PF00057">
    <property type="entry name" value="Ldl_recept_a"/>
    <property type="match status" value="2"/>
</dbReference>
<dbReference type="InterPro" id="IPR013320">
    <property type="entry name" value="ConA-like_dom_sf"/>
</dbReference>
<dbReference type="PROSITE" id="PS00135">
    <property type="entry name" value="TRYPSIN_SER"/>
    <property type="match status" value="1"/>
</dbReference>
<dbReference type="InterPro" id="IPR023415">
    <property type="entry name" value="LDLR_class-A_CS"/>
</dbReference>
<feature type="domain" description="CUB" evidence="17">
    <location>
        <begin position="537"/>
        <end position="648"/>
    </location>
</feature>
<dbReference type="InterPro" id="IPR035914">
    <property type="entry name" value="Sperma_CUB_dom_sf"/>
</dbReference>
<dbReference type="InterPro" id="IPR018114">
    <property type="entry name" value="TRYPSIN_HIS"/>
</dbReference>
<dbReference type="FunFam" id="2.60.120.200:FF:000128">
    <property type="entry name" value="enteropeptidase isoform X2"/>
    <property type="match status" value="1"/>
</dbReference>
<sequence length="1048" mass="114131">MFILSSGNDHDKVMNRGPSQTGPSLLRTPQVNRPASSWHHEAPPHKPGGLKPEGAVEPVQLTGQMVITEGAAFSTELRNTSSTLFKSLAFDVQQLVSEAFGASELRLLYRSCRVLYFRPGSIVVTFDLEFNEPINLNDVKQQLGVGLQQVEGGALVIDADSIEITEKPSYTTPEATPTTGHTTPAAPPTEASCPPDHSLCLDGSVCVLTAVLCDGVSDCPDASDESSSRCATTCDGQFVLGGSNGTFRSSETEMYRNSSNCRWIIRMDGGLSVLVSFYHFETEEYSDVLKLYEGVGPQKVLAAELSGPFLPGTVLLLNNQVTAEFTSDGVNNLSGFRASYVAVNTSTLTIQEKLSCSFEQGFCFWRQTQESLDTWIRTNVPTFPPLTGPNFDHTFGNSSGYYIVTSLSPGQWLKSFMINSLPLAPSSHPMCLSFWYHMFGEDVHRLRVLLRPPQPDSTEVVLFHKEGNFGDNWNYGQITLNLTTDMMVVFEAQKEGGVRNDIALDDISLISEACGPTPPEPTNVPLPTTSAPIPTDCGGPFDLWEPNSTFVSPNYPQSYGDGAECLWTLHAEEGQNIQLHFLDFDVEATYDVVEVRDGAGPNSTLLAVLSGSHGPAHDLYSTANQMTVWFYTDSSGSGQGFRANFTSGMNLGSQAPCPNGQFQCQTGDCIHGDRQCDGVADCPDGYDEADCVVLQVNGSHRLHFRLLHSLLTVCADTWHSQLSDFTCQYLGYRSGEESLLPVLPQDSAFAVVTVSSNGTLATQISETCSSGEVVSLNCSNQPCGQRQVYNHGDQSENSIALNGLPRVVGGVNAEKGAWPWMVSLHWRGRHACGASLISRDWLLTAAHCVYGKNTHLQYWSAVLGLHAQSAMNSQEVQVRQVDRIIINKNYDRRTKEADIAMMRLQQPVNFTEWVGPVCLAAEGQHFPTGRRCFIAGWGREAEGGSLPDVLQEAEVPLVDQEECQRLLPEYTFTSSMLCAGYPEGGVDACQGDSGGPLMCLEDARWTLIGVTSFGVGCARPERPGAYARVSAFSSWIAETRRSSFSDLG</sequence>
<evidence type="ECO:0000256" key="7">
    <source>
        <dbReference type="ARBA" id="ARBA00022825"/>
    </source>
</evidence>
<dbReference type="GO" id="GO:0016020">
    <property type="term" value="C:membrane"/>
    <property type="evidence" value="ECO:0007669"/>
    <property type="project" value="UniProtKB-SubCell"/>
</dbReference>
<comment type="similarity">
    <text evidence="2">Belongs to the DMBT1 family.</text>
</comment>
<dbReference type="Pfam" id="PF15494">
    <property type="entry name" value="SRCR_2"/>
    <property type="match status" value="1"/>
</dbReference>
<feature type="region of interest" description="Disordered" evidence="16">
    <location>
        <begin position="168"/>
        <end position="192"/>
    </location>
</feature>
<feature type="compositionally biased region" description="Polar residues" evidence="16">
    <location>
        <begin position="17"/>
        <end position="35"/>
    </location>
</feature>
<dbReference type="InterPro" id="IPR001314">
    <property type="entry name" value="Peptidase_S1A"/>
</dbReference>
<dbReference type="PANTHER" id="PTHR24252">
    <property type="entry name" value="ACROSIN-RELATED"/>
    <property type="match status" value="1"/>
</dbReference>
<dbReference type="SMART" id="SM00202">
    <property type="entry name" value="SR"/>
    <property type="match status" value="1"/>
</dbReference>
<accession>A0A3S2P3L8</accession>
<keyword evidence="6 15" id="KW-0378">Hydrolase</keyword>
<keyword evidence="8" id="KW-0735">Signal-anchor</keyword>
<dbReference type="Gene3D" id="3.30.70.960">
    <property type="entry name" value="SEA domain"/>
    <property type="match status" value="1"/>
</dbReference>
<dbReference type="PROSITE" id="PS00316">
    <property type="entry name" value="THAUMATIN_1"/>
    <property type="match status" value="1"/>
</dbReference>
<dbReference type="AlphaFoldDB" id="A0A3S2P3L8"/>
<organism evidence="21 22">
    <name type="scientific">Oryzias javanicus</name>
    <name type="common">Javanese ricefish</name>
    <name type="synonym">Aplocheilus javanicus</name>
    <dbReference type="NCBI Taxonomy" id="123683"/>
    <lineage>
        <taxon>Eukaryota</taxon>
        <taxon>Metazoa</taxon>
        <taxon>Chordata</taxon>
        <taxon>Craniata</taxon>
        <taxon>Vertebrata</taxon>
        <taxon>Euteleostomi</taxon>
        <taxon>Actinopterygii</taxon>
        <taxon>Neopterygii</taxon>
        <taxon>Teleostei</taxon>
        <taxon>Neoteleostei</taxon>
        <taxon>Acanthomorphata</taxon>
        <taxon>Ovalentaria</taxon>
        <taxon>Atherinomorphae</taxon>
        <taxon>Beloniformes</taxon>
        <taxon>Adrianichthyidae</taxon>
        <taxon>Oryziinae</taxon>
        <taxon>Oryzias</taxon>
    </lineage>
</organism>
<feature type="disulfide bond" evidence="14">
    <location>
        <begin position="676"/>
        <end position="691"/>
    </location>
</feature>
<dbReference type="Pfam" id="PF00431">
    <property type="entry name" value="CUB"/>
    <property type="match status" value="2"/>
</dbReference>
<dbReference type="Gene3D" id="2.60.120.290">
    <property type="entry name" value="Spermadhesin, CUB domain"/>
    <property type="match status" value="2"/>
</dbReference>
<evidence type="ECO:0000259" key="20">
    <source>
        <dbReference type="PROSITE" id="PS50240"/>
    </source>
</evidence>
<dbReference type="FunFam" id="2.40.10.10:FF:000003">
    <property type="entry name" value="Transmembrane serine protease 3"/>
    <property type="match status" value="1"/>
</dbReference>
<dbReference type="Pfam" id="PF01390">
    <property type="entry name" value="SEA"/>
    <property type="match status" value="1"/>
</dbReference>